<keyword evidence="2" id="KW-0285">Flavoprotein</keyword>
<gene>
    <name evidence="6" type="ORF">M3202_21105</name>
</gene>
<comment type="caution">
    <text evidence="6">The sequence shown here is derived from an EMBL/GenBank/DDBJ whole genome shotgun (WGS) entry which is preliminary data.</text>
</comment>
<keyword evidence="7" id="KW-1185">Reference proteome</keyword>
<dbReference type="Proteomes" id="UP001139179">
    <property type="component" value="Unassembled WGS sequence"/>
</dbReference>
<evidence type="ECO:0000256" key="4">
    <source>
        <dbReference type="ARBA" id="ARBA00038054"/>
    </source>
</evidence>
<evidence type="ECO:0000256" key="1">
    <source>
        <dbReference type="ARBA" id="ARBA00001917"/>
    </source>
</evidence>
<dbReference type="PANTHER" id="PTHR33798">
    <property type="entry name" value="FLAVOPROTEIN OXYGENASE"/>
    <property type="match status" value="1"/>
</dbReference>
<evidence type="ECO:0000256" key="2">
    <source>
        <dbReference type="ARBA" id="ARBA00022630"/>
    </source>
</evidence>
<organism evidence="6 7">
    <name type="scientific">Halalkalibacter oceani</name>
    <dbReference type="NCBI Taxonomy" id="1653776"/>
    <lineage>
        <taxon>Bacteria</taxon>
        <taxon>Bacillati</taxon>
        <taxon>Bacillota</taxon>
        <taxon>Bacilli</taxon>
        <taxon>Bacillales</taxon>
        <taxon>Bacillaceae</taxon>
        <taxon>Halalkalibacter</taxon>
    </lineage>
</organism>
<proteinExistence type="inferred from homology"/>
<accession>A0A9X2DWJ3</accession>
<dbReference type="InterPro" id="IPR012349">
    <property type="entry name" value="Split_barrel_FMN-bd"/>
</dbReference>
<keyword evidence="3" id="KW-0288">FMN</keyword>
<comment type="cofactor">
    <cofactor evidence="1">
        <name>FMN</name>
        <dbReference type="ChEBI" id="CHEBI:58210"/>
    </cofactor>
</comment>
<feature type="domain" description="Flavin reductase like" evidence="5">
    <location>
        <begin position="20"/>
        <end position="176"/>
    </location>
</feature>
<dbReference type="GO" id="GO:0016646">
    <property type="term" value="F:oxidoreductase activity, acting on the CH-NH group of donors, NAD or NADP as acceptor"/>
    <property type="evidence" value="ECO:0007669"/>
    <property type="project" value="UniProtKB-ARBA"/>
</dbReference>
<dbReference type="EMBL" id="JAMBOL010000042">
    <property type="protein sequence ID" value="MCM3716548.1"/>
    <property type="molecule type" value="Genomic_DNA"/>
</dbReference>
<protein>
    <submittedName>
        <fullName evidence="6">Flavin reductase family protein</fullName>
    </submittedName>
</protein>
<dbReference type="Gene3D" id="2.30.110.10">
    <property type="entry name" value="Electron Transport, Fmn-binding Protein, Chain A"/>
    <property type="match status" value="1"/>
</dbReference>
<dbReference type="PANTHER" id="PTHR33798:SF5">
    <property type="entry name" value="FLAVIN REDUCTASE LIKE DOMAIN-CONTAINING PROTEIN"/>
    <property type="match status" value="1"/>
</dbReference>
<evidence type="ECO:0000313" key="7">
    <source>
        <dbReference type="Proteomes" id="UP001139179"/>
    </source>
</evidence>
<evidence type="ECO:0000256" key="3">
    <source>
        <dbReference type="ARBA" id="ARBA00022643"/>
    </source>
</evidence>
<comment type="similarity">
    <text evidence="4">Belongs to the flavoredoxin family.</text>
</comment>
<dbReference type="InterPro" id="IPR002563">
    <property type="entry name" value="Flavin_Rdtase-like_dom"/>
</dbReference>
<dbReference type="Pfam" id="PF01613">
    <property type="entry name" value="Flavin_Reduct"/>
    <property type="match status" value="1"/>
</dbReference>
<name>A0A9X2DWJ3_9BACI</name>
<dbReference type="GO" id="GO:0010181">
    <property type="term" value="F:FMN binding"/>
    <property type="evidence" value="ECO:0007669"/>
    <property type="project" value="InterPro"/>
</dbReference>
<dbReference type="SMART" id="SM00903">
    <property type="entry name" value="Flavin_Reduct"/>
    <property type="match status" value="1"/>
</dbReference>
<evidence type="ECO:0000313" key="6">
    <source>
        <dbReference type="EMBL" id="MCM3716548.1"/>
    </source>
</evidence>
<evidence type="ECO:0000259" key="5">
    <source>
        <dbReference type="SMART" id="SM00903"/>
    </source>
</evidence>
<sequence length="203" mass="21973">MLSIDPAGNSEKDNYKLLTGGVVPRPIAFVTTRSPKGTVNGAPFSFFNVVSSSPPRISLSIQRMAGKQKDTARNIEAVGEFVVHLVDQQNVGQVNQTAVSLPSDQSEIELAKLTPVNSVKLAVPGVKEAKMRLECVLEHRLELEGEAGTTGCDFIIGKVVHFHIAEEIYENGRIDPHGLGAVSRLAGHDYAKIGEMFSLKRPQ</sequence>
<dbReference type="RefSeq" id="WP_251225196.1">
    <property type="nucleotide sequence ID" value="NZ_JAMBOL010000042.1"/>
</dbReference>
<dbReference type="AlphaFoldDB" id="A0A9X2DWJ3"/>
<dbReference type="SUPFAM" id="SSF50475">
    <property type="entry name" value="FMN-binding split barrel"/>
    <property type="match status" value="1"/>
</dbReference>
<reference evidence="6" key="1">
    <citation type="submission" date="2022-05" db="EMBL/GenBank/DDBJ databases">
        <title>Comparative Genomics of Spacecraft Associated Microbes.</title>
        <authorList>
            <person name="Tran M.T."/>
            <person name="Wright A."/>
            <person name="Seuylemezian A."/>
            <person name="Eisen J."/>
            <person name="Coil D."/>
        </authorList>
    </citation>
    <scope>NUCLEOTIDE SEQUENCE</scope>
    <source>
        <strain evidence="6">214.1.1</strain>
    </source>
</reference>